<feature type="region of interest" description="Disordered" evidence="1">
    <location>
        <begin position="25"/>
        <end position="44"/>
    </location>
</feature>
<feature type="compositionally biased region" description="Basic residues" evidence="1">
    <location>
        <begin position="31"/>
        <end position="44"/>
    </location>
</feature>
<proteinExistence type="predicted"/>
<feature type="region of interest" description="Disordered" evidence="1">
    <location>
        <begin position="100"/>
        <end position="119"/>
    </location>
</feature>
<sequence>MYGSTAATVPGILKMHGEALPMVHCSEPRKRSPSPRHNRGKFRKKEAMTYGAPCSFPQEALGAPGAPDSCPQKTAHALEIAQRFLLVTWFCFNRPLGYSQGNPHQPGPESTPADRPHDQVVHQYTIGSIY</sequence>
<dbReference type="AlphaFoldDB" id="A0A9Q1FD33"/>
<dbReference type="EMBL" id="JAINUF010000006">
    <property type="protein sequence ID" value="KAJ8355798.1"/>
    <property type="molecule type" value="Genomic_DNA"/>
</dbReference>
<dbReference type="Proteomes" id="UP001152622">
    <property type="component" value="Chromosome 6"/>
</dbReference>
<evidence type="ECO:0000313" key="3">
    <source>
        <dbReference type="Proteomes" id="UP001152622"/>
    </source>
</evidence>
<comment type="caution">
    <text evidence="2">The sequence shown here is derived from an EMBL/GenBank/DDBJ whole genome shotgun (WGS) entry which is preliminary data.</text>
</comment>
<protein>
    <submittedName>
        <fullName evidence="2">Uncharacterized protein</fullName>
    </submittedName>
</protein>
<name>A0A9Q1FD33_SYNKA</name>
<reference evidence="2" key="1">
    <citation type="journal article" date="2023" name="Science">
        <title>Genome structures resolve the early diversification of teleost fishes.</title>
        <authorList>
            <person name="Parey E."/>
            <person name="Louis A."/>
            <person name="Montfort J."/>
            <person name="Bouchez O."/>
            <person name="Roques C."/>
            <person name="Iampietro C."/>
            <person name="Lluch J."/>
            <person name="Castinel A."/>
            <person name="Donnadieu C."/>
            <person name="Desvignes T."/>
            <person name="Floi Bucao C."/>
            <person name="Jouanno E."/>
            <person name="Wen M."/>
            <person name="Mejri S."/>
            <person name="Dirks R."/>
            <person name="Jansen H."/>
            <person name="Henkel C."/>
            <person name="Chen W.J."/>
            <person name="Zahm M."/>
            <person name="Cabau C."/>
            <person name="Klopp C."/>
            <person name="Thompson A.W."/>
            <person name="Robinson-Rechavi M."/>
            <person name="Braasch I."/>
            <person name="Lecointre G."/>
            <person name="Bobe J."/>
            <person name="Postlethwait J.H."/>
            <person name="Berthelot C."/>
            <person name="Roest Crollius H."/>
            <person name="Guiguen Y."/>
        </authorList>
    </citation>
    <scope>NUCLEOTIDE SEQUENCE</scope>
    <source>
        <strain evidence="2">WJC10195</strain>
    </source>
</reference>
<accession>A0A9Q1FD33</accession>
<evidence type="ECO:0000256" key="1">
    <source>
        <dbReference type="SAM" id="MobiDB-lite"/>
    </source>
</evidence>
<organism evidence="2 3">
    <name type="scientific">Synaphobranchus kaupii</name>
    <name type="common">Kaup's arrowtooth eel</name>
    <dbReference type="NCBI Taxonomy" id="118154"/>
    <lineage>
        <taxon>Eukaryota</taxon>
        <taxon>Metazoa</taxon>
        <taxon>Chordata</taxon>
        <taxon>Craniata</taxon>
        <taxon>Vertebrata</taxon>
        <taxon>Euteleostomi</taxon>
        <taxon>Actinopterygii</taxon>
        <taxon>Neopterygii</taxon>
        <taxon>Teleostei</taxon>
        <taxon>Anguilliformes</taxon>
        <taxon>Synaphobranchidae</taxon>
        <taxon>Synaphobranchus</taxon>
    </lineage>
</organism>
<gene>
    <name evidence="2" type="ORF">SKAU_G00185920</name>
</gene>
<dbReference type="OrthoDB" id="445556at2759"/>
<evidence type="ECO:0000313" key="2">
    <source>
        <dbReference type="EMBL" id="KAJ8355798.1"/>
    </source>
</evidence>
<keyword evidence="3" id="KW-1185">Reference proteome</keyword>